<dbReference type="Proteomes" id="UP000248405">
    <property type="component" value="Unassembled WGS sequence"/>
</dbReference>
<reference evidence="2" key="1">
    <citation type="submission" date="2016-12" db="EMBL/GenBank/DDBJ databases">
        <title>The genomes of Aspergillus section Nigri reveals drivers in fungal speciation.</title>
        <authorList>
            <consortium name="DOE Joint Genome Institute"/>
            <person name="Vesth T.C."/>
            <person name="Nybo J."/>
            <person name="Theobald S."/>
            <person name="Brandl J."/>
            <person name="Frisvad J.C."/>
            <person name="Nielsen K.F."/>
            <person name="Lyhne E.K."/>
            <person name="Kogle M.E."/>
            <person name="Kuo A."/>
            <person name="Riley R."/>
            <person name="Clum A."/>
            <person name="Nolan M."/>
            <person name="Lipzen A."/>
            <person name="Salamov A."/>
            <person name="Henrissat B."/>
            <person name="Wiebenga A."/>
            <person name="De Vries R.P."/>
            <person name="Grigoriev I.V."/>
            <person name="Mortensen U.H."/>
            <person name="Andersen M.R."/>
            <person name="Baker S.E."/>
        </authorList>
    </citation>
    <scope>NUCLEOTIDE SEQUENCE [LARGE SCALE GENOMIC DNA]</scope>
    <source>
        <strain evidence="2">CBS 113365</strain>
    </source>
</reference>
<evidence type="ECO:0000313" key="3">
    <source>
        <dbReference type="Proteomes" id="UP000248405"/>
    </source>
</evidence>
<dbReference type="OrthoDB" id="3557758at2759"/>
<evidence type="ECO:0000256" key="1">
    <source>
        <dbReference type="SAM" id="MobiDB-lite"/>
    </source>
</evidence>
<feature type="region of interest" description="Disordered" evidence="1">
    <location>
        <begin position="97"/>
        <end position="116"/>
    </location>
</feature>
<feature type="compositionally biased region" description="Basic and acidic residues" evidence="1">
    <location>
        <begin position="266"/>
        <end position="278"/>
    </location>
</feature>
<evidence type="ECO:0000313" key="2">
    <source>
        <dbReference type="EMBL" id="PYH72565.1"/>
    </source>
</evidence>
<feature type="region of interest" description="Disordered" evidence="1">
    <location>
        <begin position="195"/>
        <end position="338"/>
    </location>
</feature>
<dbReference type="GeneID" id="37216346"/>
<feature type="compositionally biased region" description="Polar residues" evidence="1">
    <location>
        <begin position="98"/>
        <end position="109"/>
    </location>
</feature>
<accession>A0A319BIK4</accession>
<feature type="compositionally biased region" description="Basic and acidic residues" evidence="1">
    <location>
        <begin position="319"/>
        <end position="337"/>
    </location>
</feature>
<feature type="region of interest" description="Disordered" evidence="1">
    <location>
        <begin position="360"/>
        <end position="422"/>
    </location>
</feature>
<feature type="compositionally biased region" description="Basic and acidic residues" evidence="1">
    <location>
        <begin position="295"/>
        <end position="306"/>
    </location>
</feature>
<protein>
    <submittedName>
        <fullName evidence="2">Uncharacterized protein</fullName>
    </submittedName>
</protein>
<organism evidence="2 3">
    <name type="scientific">Aspergillus vadensis (strain CBS 113365 / IMI 142717 / IBT 24658)</name>
    <dbReference type="NCBI Taxonomy" id="1448311"/>
    <lineage>
        <taxon>Eukaryota</taxon>
        <taxon>Fungi</taxon>
        <taxon>Dikarya</taxon>
        <taxon>Ascomycota</taxon>
        <taxon>Pezizomycotina</taxon>
        <taxon>Eurotiomycetes</taxon>
        <taxon>Eurotiomycetidae</taxon>
        <taxon>Eurotiales</taxon>
        <taxon>Aspergillaceae</taxon>
        <taxon>Aspergillus</taxon>
        <taxon>Aspergillus subgen. Circumdati</taxon>
    </lineage>
</organism>
<feature type="compositionally biased region" description="Basic and acidic residues" evidence="1">
    <location>
        <begin position="398"/>
        <end position="410"/>
    </location>
</feature>
<feature type="compositionally biased region" description="Polar residues" evidence="1">
    <location>
        <begin position="222"/>
        <end position="238"/>
    </location>
</feature>
<feature type="compositionally biased region" description="Polar residues" evidence="1">
    <location>
        <begin position="366"/>
        <end position="378"/>
    </location>
</feature>
<keyword evidence="3" id="KW-1185">Reference proteome</keyword>
<sequence>MPDRVTRRSLLASSFQVLKCAFKSRRSRSGNMNTEASHSNRTHDNLSKSTINDLTCPPPNTPESPLSATETSSSASTPTKKLRSVRGERIRRAVMLPSDTTDAGKPSTQAEEEGQGHLGDCNEELISVSQKEEEERRPLILHETSFPVSHQATGEKAHYANYSRLPTPVKPPTSNLYSHEMYQHEGRRSVLSSLGAPHTAGKRYGGGDLKSGSSEDIPGVCSRSNSMHDGNTKASEQKPSGLPLPQRGHSNERVQLRRTNVLPASTRDHGSSKPDNARKTLPVMVTGRPSNRVLSRKELFHSKAEMEADPNSSSSSDPMRTHAADAPRSCSGEHHTDSQQFLRLIPTEDNIGLGLQIQARDHHSDATPTSEAESTRSSPRALPRRVRLTNKFENLRAQNERKEKKEEKQSGEAAAQSFLKLN</sequence>
<gene>
    <name evidence="2" type="ORF">BO88DRAFT_473120</name>
</gene>
<feature type="compositionally biased region" description="Polar residues" evidence="1">
    <location>
        <begin position="29"/>
        <end position="39"/>
    </location>
</feature>
<dbReference type="RefSeq" id="XP_025566359.1">
    <property type="nucleotide sequence ID" value="XM_025711754.1"/>
</dbReference>
<proteinExistence type="predicted"/>
<name>A0A319BIK4_ASPVC</name>
<feature type="region of interest" description="Disordered" evidence="1">
    <location>
        <begin position="25"/>
        <end position="85"/>
    </location>
</feature>
<dbReference type="AlphaFoldDB" id="A0A319BIK4"/>
<feature type="compositionally biased region" description="Low complexity" evidence="1">
    <location>
        <begin position="63"/>
        <end position="79"/>
    </location>
</feature>
<dbReference type="EMBL" id="KZ821616">
    <property type="protein sequence ID" value="PYH72565.1"/>
    <property type="molecule type" value="Genomic_DNA"/>
</dbReference>